<dbReference type="EMBL" id="KE504122">
    <property type="protein sequence ID" value="EPT06264.1"/>
    <property type="molecule type" value="Genomic_DNA"/>
</dbReference>
<dbReference type="OrthoDB" id="76224at2759"/>
<reference evidence="2 3" key="1">
    <citation type="journal article" date="2012" name="Science">
        <title>The Paleozoic origin of enzymatic lignin decomposition reconstructed from 31 fungal genomes.</title>
        <authorList>
            <person name="Floudas D."/>
            <person name="Binder M."/>
            <person name="Riley R."/>
            <person name="Barry K."/>
            <person name="Blanchette R.A."/>
            <person name="Henrissat B."/>
            <person name="Martinez A.T."/>
            <person name="Otillar R."/>
            <person name="Spatafora J.W."/>
            <person name="Yadav J.S."/>
            <person name="Aerts A."/>
            <person name="Benoit I."/>
            <person name="Boyd A."/>
            <person name="Carlson A."/>
            <person name="Copeland A."/>
            <person name="Coutinho P.M."/>
            <person name="de Vries R.P."/>
            <person name="Ferreira P."/>
            <person name="Findley K."/>
            <person name="Foster B."/>
            <person name="Gaskell J."/>
            <person name="Glotzer D."/>
            <person name="Gorecki P."/>
            <person name="Heitman J."/>
            <person name="Hesse C."/>
            <person name="Hori C."/>
            <person name="Igarashi K."/>
            <person name="Jurgens J.A."/>
            <person name="Kallen N."/>
            <person name="Kersten P."/>
            <person name="Kohler A."/>
            <person name="Kuees U."/>
            <person name="Kumar T.K.A."/>
            <person name="Kuo A."/>
            <person name="LaButti K."/>
            <person name="Larrondo L.F."/>
            <person name="Lindquist E."/>
            <person name="Ling A."/>
            <person name="Lombard V."/>
            <person name="Lucas S."/>
            <person name="Lundell T."/>
            <person name="Martin R."/>
            <person name="McLaughlin D.J."/>
            <person name="Morgenstern I."/>
            <person name="Morin E."/>
            <person name="Murat C."/>
            <person name="Nagy L.G."/>
            <person name="Nolan M."/>
            <person name="Ohm R.A."/>
            <person name="Patyshakuliyeva A."/>
            <person name="Rokas A."/>
            <person name="Ruiz-Duenas F.J."/>
            <person name="Sabat G."/>
            <person name="Salamov A."/>
            <person name="Samejima M."/>
            <person name="Schmutz J."/>
            <person name="Slot J.C."/>
            <person name="St John F."/>
            <person name="Stenlid J."/>
            <person name="Sun H."/>
            <person name="Sun S."/>
            <person name="Syed K."/>
            <person name="Tsang A."/>
            <person name="Wiebenga A."/>
            <person name="Young D."/>
            <person name="Pisabarro A."/>
            <person name="Eastwood D.C."/>
            <person name="Martin F."/>
            <person name="Cullen D."/>
            <person name="Grigoriev I.V."/>
            <person name="Hibbett D.S."/>
        </authorList>
    </citation>
    <scope>NUCLEOTIDE SEQUENCE</scope>
    <source>
        <strain evidence="3">FP-58527</strain>
    </source>
</reference>
<evidence type="ECO:0000256" key="1">
    <source>
        <dbReference type="SAM" id="MobiDB-lite"/>
    </source>
</evidence>
<dbReference type="Pfam" id="PF08208">
    <property type="entry name" value="RNA_polI_A34"/>
    <property type="match status" value="1"/>
</dbReference>
<dbReference type="AlphaFoldDB" id="S8ETU6"/>
<dbReference type="GO" id="GO:0006360">
    <property type="term" value="P:transcription by RNA polymerase I"/>
    <property type="evidence" value="ECO:0007669"/>
    <property type="project" value="InterPro"/>
</dbReference>
<dbReference type="Gene3D" id="6.20.250.70">
    <property type="match status" value="1"/>
</dbReference>
<gene>
    <name evidence="2" type="ORF">FOMPIDRAFT_1021243</name>
</gene>
<dbReference type="InterPro" id="IPR013240">
    <property type="entry name" value="DNA-dir_RNA_pol1_su_RPA34"/>
</dbReference>
<accession>S8ETU6</accession>
<keyword evidence="3" id="KW-1185">Reference proteome</keyword>
<evidence type="ECO:0000313" key="3">
    <source>
        <dbReference type="Proteomes" id="UP000015241"/>
    </source>
</evidence>
<evidence type="ECO:0000313" key="2">
    <source>
        <dbReference type="EMBL" id="EPT06264.1"/>
    </source>
</evidence>
<sequence>MSDSGSSSESEVDLQTAKKSPEKPVKKPVTSSSKATAHGKNEGTDPNYDYQPPQGAVPVDLDVSPGEFDWEALKDDDDLELWVIRVPQGLKPKHLQDIKFDCPSSSETSRIGSIDRKHASYDVWSLGDSPSEHVGGEELKRLSCLLPRKSKGGKLYQAPKPIASHIVVTAKSAVATPAEDADEQEAIYKNPPRPRYPLEVLNHRFMPLGALAPTDAPDAMDVDQPAPAIPSQDADVPPKKKRKGDGASKKHKKSKAVA</sequence>
<dbReference type="InParanoid" id="S8ETU6"/>
<proteinExistence type="predicted"/>
<feature type="compositionally biased region" description="Basic residues" evidence="1">
    <location>
        <begin position="239"/>
        <end position="258"/>
    </location>
</feature>
<feature type="region of interest" description="Disordered" evidence="1">
    <location>
        <begin position="1"/>
        <end position="63"/>
    </location>
</feature>
<feature type="compositionally biased region" description="Low complexity" evidence="1">
    <location>
        <begin position="27"/>
        <end position="36"/>
    </location>
</feature>
<dbReference type="Proteomes" id="UP000015241">
    <property type="component" value="Unassembled WGS sequence"/>
</dbReference>
<protein>
    <submittedName>
        <fullName evidence="2">Uncharacterized protein</fullName>
    </submittedName>
</protein>
<feature type="region of interest" description="Disordered" evidence="1">
    <location>
        <begin position="175"/>
        <end position="194"/>
    </location>
</feature>
<name>S8ETU6_FOMSC</name>
<feature type="region of interest" description="Disordered" evidence="1">
    <location>
        <begin position="210"/>
        <end position="258"/>
    </location>
</feature>
<organism evidence="2 3">
    <name type="scientific">Fomitopsis schrenkii</name>
    <name type="common">Brown rot fungus</name>
    <dbReference type="NCBI Taxonomy" id="2126942"/>
    <lineage>
        <taxon>Eukaryota</taxon>
        <taxon>Fungi</taxon>
        <taxon>Dikarya</taxon>
        <taxon>Basidiomycota</taxon>
        <taxon>Agaricomycotina</taxon>
        <taxon>Agaricomycetes</taxon>
        <taxon>Polyporales</taxon>
        <taxon>Fomitopsis</taxon>
    </lineage>
</organism>
<dbReference type="HOGENOM" id="CLU_083052_1_0_1"/>
<dbReference type="eggNOG" id="ENOG502SGQX">
    <property type="taxonomic scope" value="Eukaryota"/>
</dbReference>